<proteinExistence type="predicted"/>
<feature type="short sequence motif" description="GXGXXG" evidence="4">
    <location>
        <begin position="15"/>
        <end position="20"/>
    </location>
</feature>
<dbReference type="GO" id="GO:0016020">
    <property type="term" value="C:membrane"/>
    <property type="evidence" value="ECO:0007669"/>
    <property type="project" value="TreeGrafter"/>
</dbReference>
<keyword evidence="1 4" id="KW-0378">Hydrolase</keyword>
<evidence type="ECO:0000259" key="5">
    <source>
        <dbReference type="PROSITE" id="PS51635"/>
    </source>
</evidence>
<dbReference type="InterPro" id="IPR002641">
    <property type="entry name" value="PNPLA_dom"/>
</dbReference>
<dbReference type="CDD" id="cd07216">
    <property type="entry name" value="Pat17_PNPLA8_PNPLA9_like3"/>
    <property type="match status" value="1"/>
</dbReference>
<feature type="short sequence motif" description="DGA/G" evidence="4">
    <location>
        <begin position="249"/>
        <end position="251"/>
    </location>
</feature>
<evidence type="ECO:0000313" key="6">
    <source>
        <dbReference type="EMBL" id="KAF6237646.1"/>
    </source>
</evidence>
<evidence type="ECO:0000313" key="7">
    <source>
        <dbReference type="Proteomes" id="UP000578531"/>
    </source>
</evidence>
<dbReference type="GeneID" id="59285512"/>
<dbReference type="PANTHER" id="PTHR24185">
    <property type="entry name" value="CALCIUM-INDEPENDENT PHOSPHOLIPASE A2-GAMMA"/>
    <property type="match status" value="1"/>
</dbReference>
<dbReference type="GO" id="GO:0019369">
    <property type="term" value="P:arachidonate metabolic process"/>
    <property type="evidence" value="ECO:0007669"/>
    <property type="project" value="TreeGrafter"/>
</dbReference>
<dbReference type="SUPFAM" id="SSF52540">
    <property type="entry name" value="P-loop containing nucleoside triphosphate hydrolases"/>
    <property type="match status" value="1"/>
</dbReference>
<dbReference type="InterPro" id="IPR016035">
    <property type="entry name" value="Acyl_Trfase/lysoPLipase"/>
</dbReference>
<evidence type="ECO:0000256" key="4">
    <source>
        <dbReference type="PROSITE-ProRule" id="PRU01161"/>
    </source>
</evidence>
<dbReference type="Proteomes" id="UP000578531">
    <property type="component" value="Unassembled WGS sequence"/>
</dbReference>
<dbReference type="GO" id="GO:0047499">
    <property type="term" value="F:calcium-independent phospholipase A2 activity"/>
    <property type="evidence" value="ECO:0007669"/>
    <property type="project" value="TreeGrafter"/>
</dbReference>
<dbReference type="GO" id="GO:0016042">
    <property type="term" value="P:lipid catabolic process"/>
    <property type="evidence" value="ECO:0007669"/>
    <property type="project" value="UniProtKB-UniRule"/>
</dbReference>
<accession>A0A8H6FZN1</accession>
<feature type="domain" description="PNPLA" evidence="5">
    <location>
        <begin position="11"/>
        <end position="262"/>
    </location>
</feature>
<evidence type="ECO:0000256" key="3">
    <source>
        <dbReference type="ARBA" id="ARBA00023098"/>
    </source>
</evidence>
<organism evidence="6 7">
    <name type="scientific">Letharia columbiana</name>
    <dbReference type="NCBI Taxonomy" id="112416"/>
    <lineage>
        <taxon>Eukaryota</taxon>
        <taxon>Fungi</taxon>
        <taxon>Dikarya</taxon>
        <taxon>Ascomycota</taxon>
        <taxon>Pezizomycotina</taxon>
        <taxon>Lecanoromycetes</taxon>
        <taxon>OSLEUM clade</taxon>
        <taxon>Lecanoromycetidae</taxon>
        <taxon>Lecanorales</taxon>
        <taxon>Lecanorineae</taxon>
        <taxon>Parmeliaceae</taxon>
        <taxon>Letharia</taxon>
    </lineage>
</organism>
<feature type="active site" description="Proton acceptor" evidence="4">
    <location>
        <position position="249"/>
    </location>
</feature>
<dbReference type="SUPFAM" id="SSF52151">
    <property type="entry name" value="FabD/lysophospholipase-like"/>
    <property type="match status" value="1"/>
</dbReference>
<protein>
    <recommendedName>
        <fullName evidence="5">PNPLA domain-containing protein</fullName>
    </recommendedName>
</protein>
<dbReference type="RefSeq" id="XP_037166964.1">
    <property type="nucleotide sequence ID" value="XM_037305771.1"/>
</dbReference>
<feature type="short sequence motif" description="GXSXG" evidence="4">
    <location>
        <begin position="62"/>
        <end position="66"/>
    </location>
</feature>
<dbReference type="InterPro" id="IPR027417">
    <property type="entry name" value="P-loop_NTPase"/>
</dbReference>
<keyword evidence="7" id="KW-1185">Reference proteome</keyword>
<feature type="active site" description="Nucleophile" evidence="4">
    <location>
        <position position="64"/>
    </location>
</feature>
<dbReference type="Gene3D" id="3.40.1090.10">
    <property type="entry name" value="Cytosolic phospholipase A2 catalytic domain"/>
    <property type="match status" value="1"/>
</dbReference>
<dbReference type="Pfam" id="PF01734">
    <property type="entry name" value="Patatin"/>
    <property type="match status" value="1"/>
</dbReference>
<keyword evidence="2 4" id="KW-0442">Lipid degradation</keyword>
<dbReference type="EMBL" id="JACCJC010000012">
    <property type="protein sequence ID" value="KAF6237646.1"/>
    <property type="molecule type" value="Genomic_DNA"/>
</dbReference>
<keyword evidence="3 4" id="KW-0443">Lipid metabolism</keyword>
<gene>
    <name evidence="6" type="ORF">HO173_003847</name>
</gene>
<evidence type="ECO:0000256" key="2">
    <source>
        <dbReference type="ARBA" id="ARBA00022963"/>
    </source>
</evidence>
<dbReference type="PROSITE" id="PS51635">
    <property type="entry name" value="PNPLA"/>
    <property type="match status" value="1"/>
</dbReference>
<sequence>MADPEPPLRLLSLDGGGIKGLSSLYILRDLLVTVQKLDNRETVPAGETASPRPCDYFDMIAGTSTGGLIAVMLGVLRMDIETCINAYLSMAPEIFPIESNGSEKHIWARPKCMYFPDPSPCCYYASLSVTWPKFVPLLNPIDHRDSGLRGDQRFDPAPFEAAIKGLVRGNLGNNATGNETMRSQSSQGCRVFVCVVSEEPRRPFRFRNYESPRVVSEDMTIWEACLATSAAPSYFPPVSIGNPPRTFVDGGLGYNNPTQALHEEAMQIWPSRSVGCIVSIGTGVMGSHDVGRTIKPLFETLQAMASDTEDVAQEVKEEMEHRYPDQDIYFRFNVQQGLQTVGLEEWKEMGRVQTATEAYLQSNRKQVMACASQILSPTHAMSLKPVRGSVRTFSTVPFSKDPGFVGREDILAQLESEFADPISQSWASLYGLGGIGKSQIAIEYSYRQKERLPEISTFWVHVSDKARFEQSYTEIATTVEIPGTGDGKVDILQLVSKWLANPDNGRWLLILDNADDATVLLHLPERDPETGATSVQRRLLDFLPRVQHGAVLITTRDRTCALDLNGQNGTPLEVRPMSTNEAVGLLRNRLPDATEEEASELVAELERVPLAISQASAYIKAVVQVSISIYLNKFRRSNEDQATLLNKGKGDLRRDPAVPNAVITSWELSFRQIREKTPGSANLLSLMSYINRQGIPQFLLQGDDDDVSFCEKIDPLISFSLIRAETRENVFEMHRLVQTAMRHWLRSEGCDQLWKESAIVRVAHQFPAREQEQHWPICDALMSHADEVILHMASSKESRLSRAIILVHTALYLVERKGHAGLAEQRSTDALQILREYFDDDSDDILNTMSILAYAQSVTSQNGRGERSPGVLIEAKTGEVWVGGPKDFTLHA</sequence>
<reference evidence="6 7" key="1">
    <citation type="journal article" date="2020" name="Genomics">
        <title>Complete, high-quality genomes from long-read metagenomic sequencing of two wolf lichen thalli reveals enigmatic genome architecture.</title>
        <authorList>
            <person name="McKenzie S.K."/>
            <person name="Walston R.F."/>
            <person name="Allen J.L."/>
        </authorList>
    </citation>
    <scope>NUCLEOTIDE SEQUENCE [LARGE SCALE GENOMIC DNA]</scope>
    <source>
        <strain evidence="6">WasteWater2</strain>
    </source>
</reference>
<dbReference type="AlphaFoldDB" id="A0A8H6FZN1"/>
<name>A0A8H6FZN1_9LECA</name>
<dbReference type="OrthoDB" id="1658288at2759"/>
<dbReference type="PANTHER" id="PTHR24185:SF1">
    <property type="entry name" value="CALCIUM-INDEPENDENT PHOSPHOLIPASE A2-GAMMA"/>
    <property type="match status" value="1"/>
</dbReference>
<dbReference type="Gene3D" id="3.40.50.300">
    <property type="entry name" value="P-loop containing nucleotide triphosphate hydrolases"/>
    <property type="match status" value="1"/>
</dbReference>
<dbReference type="GO" id="GO:0046486">
    <property type="term" value="P:glycerolipid metabolic process"/>
    <property type="evidence" value="ECO:0007669"/>
    <property type="project" value="UniProtKB-ARBA"/>
</dbReference>
<evidence type="ECO:0000256" key="1">
    <source>
        <dbReference type="ARBA" id="ARBA00022801"/>
    </source>
</evidence>
<comment type="caution">
    <text evidence="6">The sequence shown here is derived from an EMBL/GenBank/DDBJ whole genome shotgun (WGS) entry which is preliminary data.</text>
</comment>